<evidence type="ECO:0000313" key="2">
    <source>
        <dbReference type="Proteomes" id="UP000033831"/>
    </source>
</evidence>
<sequence>MQSETKNCQNCKKDFTIETEDFNFYEKIKVPPPTFCPECRLVRKMVFRNERSLYKRKCDLCQKDAFSMYPAGTKFPVYCHDCWWSDKWDPLSYGRDYNFNKFFFEQFKELYNSYPPNENVTWSNFIRRGKNIYLSYSISTVGSMGSEDVYYSYSADGSKNCFDCSILQKGENCYENIEGFQNYNSYFLIRSRDCLDSAFLFDCVNCQKCFMSSNLRNGKYVFYGQQLSKEEYEEKLKNINSGSAKNVKVLKKEFDNLILKAIHKFANITKAVNCTGDDIINSKNTHYSFNVHNDEDCKYLVRAFLLKGSMDVQVANSGELDYEAISPGLNSFKFLFSMFGSNDSRETSYSNEIQNSSNLFACLGLRNKEYCILNKQYAKDEYEALVPKIIQHMKDMPYTDKLGKIYKYGEFFPPEFSPFGYNETVAQEFFPSNAQTAGKFGYNWKVKEARNRPQPTILPENLPDHIKDVPDSIIKEIIACEHKGECDEQCTSVFKIVQTELEFYRHINLPLPRLCPNCRHYQRLKQRNPLKLWHRKCMKEGCTNEFETSYAPDRPEKVYCERCYQQEVY</sequence>
<protein>
    <submittedName>
        <fullName evidence="1">Uncharacterized protein</fullName>
    </submittedName>
</protein>
<dbReference type="PATRIC" id="fig|1618779.3.peg.720"/>
<accession>A0A0G1FHU2</accession>
<gene>
    <name evidence="1" type="ORF">UW07_C0049G0005</name>
</gene>
<dbReference type="Proteomes" id="UP000033831">
    <property type="component" value="Unassembled WGS sequence"/>
</dbReference>
<evidence type="ECO:0000313" key="1">
    <source>
        <dbReference type="EMBL" id="KKT21975.1"/>
    </source>
</evidence>
<comment type="caution">
    <text evidence="1">The sequence shown here is derived from an EMBL/GenBank/DDBJ whole genome shotgun (WGS) entry which is preliminary data.</text>
</comment>
<name>A0A0G1FHU2_9BACT</name>
<dbReference type="AlphaFoldDB" id="A0A0G1FHU2"/>
<dbReference type="EMBL" id="LCGX01000049">
    <property type="protein sequence ID" value="KKT21975.1"/>
    <property type="molecule type" value="Genomic_DNA"/>
</dbReference>
<reference evidence="1 2" key="1">
    <citation type="journal article" date="2015" name="Nature">
        <title>rRNA introns, odd ribosomes, and small enigmatic genomes across a large radiation of phyla.</title>
        <authorList>
            <person name="Brown C.T."/>
            <person name="Hug L.A."/>
            <person name="Thomas B.C."/>
            <person name="Sharon I."/>
            <person name="Castelle C.J."/>
            <person name="Singh A."/>
            <person name="Wilkins M.J."/>
            <person name="Williams K.H."/>
            <person name="Banfield J.F."/>
        </authorList>
    </citation>
    <scope>NUCLEOTIDE SEQUENCE [LARGE SCALE GENOMIC DNA]</scope>
</reference>
<organism evidence="1 2">
    <name type="scientific">Candidatus Nomurabacteria bacterium GW2011_GWF2_43_8</name>
    <dbReference type="NCBI Taxonomy" id="1618779"/>
    <lineage>
        <taxon>Bacteria</taxon>
        <taxon>Candidatus Nomuraibacteriota</taxon>
    </lineage>
</organism>
<proteinExistence type="predicted"/>